<dbReference type="RefSeq" id="WP_213754053.1">
    <property type="nucleotide sequence ID" value="NZ_JAHCQH010000014.1"/>
</dbReference>
<evidence type="ECO:0000313" key="2">
    <source>
        <dbReference type="Proteomes" id="UP001166585"/>
    </source>
</evidence>
<protein>
    <recommendedName>
        <fullName evidence="3">Dodecin domain-containing protein</fullName>
    </recommendedName>
</protein>
<proteinExistence type="predicted"/>
<organism evidence="1 2">
    <name type="scientific">Ancylobacter radicis</name>
    <dbReference type="NCBI Taxonomy" id="2836179"/>
    <lineage>
        <taxon>Bacteria</taxon>
        <taxon>Pseudomonadati</taxon>
        <taxon>Pseudomonadota</taxon>
        <taxon>Alphaproteobacteria</taxon>
        <taxon>Hyphomicrobiales</taxon>
        <taxon>Xanthobacteraceae</taxon>
        <taxon>Ancylobacter</taxon>
    </lineage>
</organism>
<comment type="caution">
    <text evidence="1">The sequence shown here is derived from an EMBL/GenBank/DDBJ whole genome shotgun (WGS) entry which is preliminary data.</text>
</comment>
<evidence type="ECO:0008006" key="3">
    <source>
        <dbReference type="Google" id="ProtNLM"/>
    </source>
</evidence>
<accession>A0ABS5R3F7</accession>
<name>A0ABS5R3F7_9HYPH</name>
<sequence>MATARVKLTLDVEVNDTWGPEHTLEQVTTQAAESAVCSIRKGIGFRFTLIGEPQVTCVIVDGKRPK</sequence>
<dbReference type="EMBL" id="JAHCQH010000014">
    <property type="protein sequence ID" value="MBS9476193.1"/>
    <property type="molecule type" value="Genomic_DNA"/>
</dbReference>
<dbReference type="Proteomes" id="UP001166585">
    <property type="component" value="Unassembled WGS sequence"/>
</dbReference>
<keyword evidence="2" id="KW-1185">Reference proteome</keyword>
<evidence type="ECO:0000313" key="1">
    <source>
        <dbReference type="EMBL" id="MBS9476193.1"/>
    </source>
</evidence>
<reference evidence="1" key="1">
    <citation type="submission" date="2021-05" db="EMBL/GenBank/DDBJ databases">
        <authorList>
            <person name="Sun Q."/>
            <person name="Inoue M."/>
        </authorList>
    </citation>
    <scope>NUCLEOTIDE SEQUENCE</scope>
    <source>
        <strain evidence="1">VKM B-3255</strain>
    </source>
</reference>
<gene>
    <name evidence="1" type="ORF">KIP89_03645</name>
</gene>